<dbReference type="InterPro" id="IPR002379">
    <property type="entry name" value="ATPase_proteolipid_c-like_dom"/>
</dbReference>
<dbReference type="GO" id="GO:0046933">
    <property type="term" value="F:proton-transporting ATP synthase activity, rotational mechanism"/>
    <property type="evidence" value="ECO:0007669"/>
    <property type="project" value="UniProtKB-UniRule"/>
</dbReference>
<evidence type="ECO:0000256" key="4">
    <source>
        <dbReference type="ARBA" id="ARBA00022547"/>
    </source>
</evidence>
<evidence type="ECO:0000313" key="15">
    <source>
        <dbReference type="EMBL" id="MBO8414616.1"/>
    </source>
</evidence>
<feature type="domain" description="V-ATPase proteolipid subunit C-like" evidence="14">
    <location>
        <begin position="8"/>
        <end position="69"/>
    </location>
</feature>
<gene>
    <name evidence="13 15" type="primary">atpE</name>
    <name evidence="15" type="ORF">IAC78_04020</name>
</gene>
<evidence type="ECO:0000256" key="6">
    <source>
        <dbReference type="ARBA" id="ARBA00022781"/>
    </source>
</evidence>
<dbReference type="InterPro" id="IPR038662">
    <property type="entry name" value="ATP_synth_F0_csu_sf"/>
</dbReference>
<evidence type="ECO:0000256" key="13">
    <source>
        <dbReference type="HAMAP-Rule" id="MF_01396"/>
    </source>
</evidence>
<evidence type="ECO:0000313" key="16">
    <source>
        <dbReference type="Proteomes" id="UP000823629"/>
    </source>
</evidence>
<reference evidence="15" key="1">
    <citation type="submission" date="2020-10" db="EMBL/GenBank/DDBJ databases">
        <authorList>
            <person name="Gilroy R."/>
        </authorList>
    </citation>
    <scope>NUCLEOTIDE SEQUENCE</scope>
    <source>
        <strain evidence="15">1748</strain>
    </source>
</reference>
<feature type="transmembrane region" description="Helical" evidence="13">
    <location>
        <begin position="47"/>
        <end position="72"/>
    </location>
</feature>
<dbReference type="InterPro" id="IPR000454">
    <property type="entry name" value="ATP_synth_F0_csu"/>
</dbReference>
<evidence type="ECO:0000256" key="7">
    <source>
        <dbReference type="ARBA" id="ARBA00022989"/>
    </source>
</evidence>
<evidence type="ECO:0000256" key="5">
    <source>
        <dbReference type="ARBA" id="ARBA00022692"/>
    </source>
</evidence>
<dbReference type="HAMAP" id="MF_01396">
    <property type="entry name" value="ATP_synth_c_bact"/>
    <property type="match status" value="1"/>
</dbReference>
<dbReference type="InterPro" id="IPR005953">
    <property type="entry name" value="ATP_synth_csu_bac/chlpt"/>
</dbReference>
<comment type="function">
    <text evidence="12 13">F(1)F(0) ATP synthase produces ATP from ADP in the presence of a proton or sodium gradient. F-type ATPases consist of two structural domains, F(1) containing the extramembraneous catalytic core and F(0) containing the membrane proton channel, linked together by a central stalk and a peripheral stalk. During catalysis, ATP synthesis in the catalytic domain of F(1) is coupled via a rotary mechanism of the central stalk subunits to proton translocation.</text>
</comment>
<evidence type="ECO:0000256" key="2">
    <source>
        <dbReference type="ARBA" id="ARBA00006704"/>
    </source>
</evidence>
<comment type="subcellular location">
    <subcellularLocation>
        <location evidence="13">Cell membrane</location>
        <topology evidence="13">Multi-pass membrane protein</topology>
    </subcellularLocation>
    <subcellularLocation>
        <location evidence="1">Membrane</location>
        <topology evidence="1">Multi-pass membrane protein</topology>
    </subcellularLocation>
</comment>
<evidence type="ECO:0000256" key="3">
    <source>
        <dbReference type="ARBA" id="ARBA00022448"/>
    </source>
</evidence>
<keyword evidence="4 13" id="KW-0138">CF(0)</keyword>
<keyword evidence="11 13" id="KW-0066">ATP synthesis</keyword>
<accession>A0A9D9DAP4</accession>
<reference evidence="15" key="2">
    <citation type="journal article" date="2021" name="PeerJ">
        <title>Extensive microbial diversity within the chicken gut microbiome revealed by metagenomics and culture.</title>
        <authorList>
            <person name="Gilroy R."/>
            <person name="Ravi A."/>
            <person name="Getino M."/>
            <person name="Pursley I."/>
            <person name="Horton D.L."/>
            <person name="Alikhan N.F."/>
            <person name="Baker D."/>
            <person name="Gharbi K."/>
            <person name="Hall N."/>
            <person name="Watson M."/>
            <person name="Adriaenssens E.M."/>
            <person name="Foster-Nyarko E."/>
            <person name="Jarju S."/>
            <person name="Secka A."/>
            <person name="Antonio M."/>
            <person name="Oren A."/>
            <person name="Chaudhuri R.R."/>
            <person name="La Ragione R."/>
            <person name="Hildebrand F."/>
            <person name="Pallen M.J."/>
        </authorList>
    </citation>
    <scope>NUCLEOTIDE SEQUENCE</scope>
    <source>
        <strain evidence="15">1748</strain>
    </source>
</reference>
<dbReference type="GO" id="GO:0045259">
    <property type="term" value="C:proton-transporting ATP synthase complex"/>
    <property type="evidence" value="ECO:0007669"/>
    <property type="project" value="UniProtKB-KW"/>
</dbReference>
<evidence type="ECO:0000256" key="9">
    <source>
        <dbReference type="ARBA" id="ARBA00023121"/>
    </source>
</evidence>
<dbReference type="InterPro" id="IPR020537">
    <property type="entry name" value="ATP_synth_F0_csu_DDCD_BS"/>
</dbReference>
<dbReference type="NCBIfam" id="TIGR01260">
    <property type="entry name" value="ATP_synt_c"/>
    <property type="match status" value="1"/>
</dbReference>
<proteinExistence type="inferred from homology"/>
<feature type="site" description="Reversibly protonated during proton transport" evidence="13">
    <location>
        <position position="57"/>
    </location>
</feature>
<dbReference type="Gene3D" id="1.20.20.10">
    <property type="entry name" value="F1F0 ATP synthase subunit C"/>
    <property type="match status" value="1"/>
</dbReference>
<sequence length="73" mass="7587">MNDGLKYIGAAIAVMTGFGSGIGEGMICSHAIDGMARNPQMYSKLRTGMIVGCALDETTGIYGLVIAILCLVM</sequence>
<comment type="caution">
    <text evidence="15">The sequence shown here is derived from an EMBL/GenBank/DDBJ whole genome shotgun (WGS) entry which is preliminary data.</text>
</comment>
<dbReference type="GO" id="GO:0005886">
    <property type="term" value="C:plasma membrane"/>
    <property type="evidence" value="ECO:0007669"/>
    <property type="project" value="UniProtKB-SubCell"/>
</dbReference>
<dbReference type="PANTHER" id="PTHR10031:SF0">
    <property type="entry name" value="ATPASE PROTEIN 9"/>
    <property type="match status" value="1"/>
</dbReference>
<keyword evidence="13" id="KW-1003">Cell membrane</keyword>
<dbReference type="PROSITE" id="PS00605">
    <property type="entry name" value="ATPASE_C"/>
    <property type="match status" value="1"/>
</dbReference>
<evidence type="ECO:0000256" key="12">
    <source>
        <dbReference type="ARBA" id="ARBA00025198"/>
    </source>
</evidence>
<dbReference type="PRINTS" id="PR00124">
    <property type="entry name" value="ATPASEC"/>
</dbReference>
<dbReference type="AlphaFoldDB" id="A0A9D9DAP4"/>
<name>A0A9D9DAP4_9BACL</name>
<organism evidence="15 16">
    <name type="scientific">Candidatus Scatoplasma merdavium</name>
    <dbReference type="NCBI Taxonomy" id="2840932"/>
    <lineage>
        <taxon>Bacteria</taxon>
        <taxon>Bacillati</taxon>
        <taxon>Bacillota</taxon>
        <taxon>Bacilli</taxon>
        <taxon>Bacillales</taxon>
        <taxon>Candidatus Scatoplasma</taxon>
    </lineage>
</organism>
<dbReference type="InterPro" id="IPR035921">
    <property type="entry name" value="F/V-ATP_Csub_sf"/>
</dbReference>
<protein>
    <recommendedName>
        <fullName evidence="13">ATP synthase subunit c</fullName>
    </recommendedName>
    <alternativeName>
        <fullName evidence="13">ATP synthase F(0) sector subunit c</fullName>
    </alternativeName>
    <alternativeName>
        <fullName evidence="13">F-type ATPase subunit c</fullName>
        <shortName evidence="13">F-ATPase subunit c</shortName>
    </alternativeName>
    <alternativeName>
        <fullName evidence="13">Lipid-binding protein</fullName>
    </alternativeName>
</protein>
<feature type="transmembrane region" description="Helical" evidence="13">
    <location>
        <begin position="7"/>
        <end position="27"/>
    </location>
</feature>
<evidence type="ECO:0000256" key="1">
    <source>
        <dbReference type="ARBA" id="ARBA00004141"/>
    </source>
</evidence>
<dbReference type="GO" id="GO:0008289">
    <property type="term" value="F:lipid binding"/>
    <property type="evidence" value="ECO:0007669"/>
    <property type="project" value="UniProtKB-KW"/>
</dbReference>
<dbReference type="CDD" id="cd18184">
    <property type="entry name" value="ATP-synt_Fo_c_NaATPase"/>
    <property type="match status" value="1"/>
</dbReference>
<keyword evidence="6 13" id="KW-0375">Hydrogen ion transport</keyword>
<comment type="function">
    <text evidence="13">Key component of the F(0) channel; it plays a direct role in translocation across the membrane. A homomeric c-ring of between 10-14 subunits forms the central stalk rotor element with the F(1) delta and epsilon subunits.</text>
</comment>
<evidence type="ECO:0000256" key="8">
    <source>
        <dbReference type="ARBA" id="ARBA00023065"/>
    </source>
</evidence>
<comment type="similarity">
    <text evidence="2 13">Belongs to the ATPase C chain family.</text>
</comment>
<dbReference type="PANTHER" id="PTHR10031">
    <property type="entry name" value="ATP SYNTHASE LIPID-BINDING PROTEIN, MITOCHONDRIAL"/>
    <property type="match status" value="1"/>
</dbReference>
<keyword evidence="7 13" id="KW-1133">Transmembrane helix</keyword>
<keyword evidence="10 13" id="KW-0472">Membrane</keyword>
<dbReference type="Pfam" id="PF00137">
    <property type="entry name" value="ATP-synt_C"/>
    <property type="match status" value="1"/>
</dbReference>
<keyword evidence="9 13" id="KW-0446">Lipid-binding</keyword>
<keyword evidence="5 13" id="KW-0812">Transmembrane</keyword>
<dbReference type="GO" id="GO:0033177">
    <property type="term" value="C:proton-transporting two-sector ATPase complex, proton-transporting domain"/>
    <property type="evidence" value="ECO:0007669"/>
    <property type="project" value="InterPro"/>
</dbReference>
<evidence type="ECO:0000256" key="10">
    <source>
        <dbReference type="ARBA" id="ARBA00023136"/>
    </source>
</evidence>
<keyword evidence="3 13" id="KW-0813">Transport</keyword>
<evidence type="ECO:0000259" key="14">
    <source>
        <dbReference type="Pfam" id="PF00137"/>
    </source>
</evidence>
<dbReference type="SUPFAM" id="SSF81333">
    <property type="entry name" value="F1F0 ATP synthase subunit C"/>
    <property type="match status" value="1"/>
</dbReference>
<dbReference type="Proteomes" id="UP000823629">
    <property type="component" value="Unassembled WGS sequence"/>
</dbReference>
<keyword evidence="8 13" id="KW-0406">Ion transport</keyword>
<dbReference type="EMBL" id="JADING010000116">
    <property type="protein sequence ID" value="MBO8414616.1"/>
    <property type="molecule type" value="Genomic_DNA"/>
</dbReference>
<evidence type="ECO:0000256" key="11">
    <source>
        <dbReference type="ARBA" id="ARBA00023310"/>
    </source>
</evidence>